<proteinExistence type="predicted"/>
<reference evidence="2 3" key="1">
    <citation type="journal article" date="2014" name="Nat. Genet.">
        <title>Genome sequence of the hot pepper provides insights into the evolution of pungency in Capsicum species.</title>
        <authorList>
            <person name="Kim S."/>
            <person name="Park M."/>
            <person name="Yeom S.I."/>
            <person name="Kim Y.M."/>
            <person name="Lee J.M."/>
            <person name="Lee H.A."/>
            <person name="Seo E."/>
            <person name="Choi J."/>
            <person name="Cheong K."/>
            <person name="Kim K.T."/>
            <person name="Jung K."/>
            <person name="Lee G.W."/>
            <person name="Oh S.K."/>
            <person name="Bae C."/>
            <person name="Kim S.B."/>
            <person name="Lee H.Y."/>
            <person name="Kim S.Y."/>
            <person name="Kim M.S."/>
            <person name="Kang B.C."/>
            <person name="Jo Y.D."/>
            <person name="Yang H.B."/>
            <person name="Jeong H.J."/>
            <person name="Kang W.H."/>
            <person name="Kwon J.K."/>
            <person name="Shin C."/>
            <person name="Lim J.Y."/>
            <person name="Park J.H."/>
            <person name="Huh J.H."/>
            <person name="Kim J.S."/>
            <person name="Kim B.D."/>
            <person name="Cohen O."/>
            <person name="Paran I."/>
            <person name="Suh M.C."/>
            <person name="Lee S.B."/>
            <person name="Kim Y.K."/>
            <person name="Shin Y."/>
            <person name="Noh S.J."/>
            <person name="Park J."/>
            <person name="Seo Y.S."/>
            <person name="Kwon S.Y."/>
            <person name="Kim H.A."/>
            <person name="Park J.M."/>
            <person name="Kim H.J."/>
            <person name="Choi S.B."/>
            <person name="Bosland P.W."/>
            <person name="Reeves G."/>
            <person name="Jo S.H."/>
            <person name="Lee B.W."/>
            <person name="Cho H.T."/>
            <person name="Choi H.S."/>
            <person name="Lee M.S."/>
            <person name="Yu Y."/>
            <person name="Do Choi Y."/>
            <person name="Park B.S."/>
            <person name="van Deynze A."/>
            <person name="Ashrafi H."/>
            <person name="Hill T."/>
            <person name="Kim W.T."/>
            <person name="Pai H.S."/>
            <person name="Ahn H.K."/>
            <person name="Yeam I."/>
            <person name="Giovannoni J.J."/>
            <person name="Rose J.K."/>
            <person name="Sorensen I."/>
            <person name="Lee S.J."/>
            <person name="Kim R.W."/>
            <person name="Choi I.Y."/>
            <person name="Choi B.S."/>
            <person name="Lim J.S."/>
            <person name="Lee Y.H."/>
            <person name="Choi D."/>
        </authorList>
    </citation>
    <scope>NUCLEOTIDE SEQUENCE [LARGE SCALE GENOMIC DNA]</scope>
    <source>
        <strain evidence="3">cv. CM334</strain>
    </source>
</reference>
<dbReference type="Gramene" id="PHT83455">
    <property type="protein sequence ID" value="PHT83455"/>
    <property type="gene ID" value="T459_11898"/>
</dbReference>
<evidence type="ECO:0000313" key="3">
    <source>
        <dbReference type="Proteomes" id="UP000222542"/>
    </source>
</evidence>
<accession>A0A2G2ZND6</accession>
<name>A0A2G2ZND6_CAPAN</name>
<dbReference type="EMBL" id="AYRZ02000004">
    <property type="protein sequence ID" value="PHT83455.1"/>
    <property type="molecule type" value="Genomic_DNA"/>
</dbReference>
<keyword evidence="3" id="KW-1185">Reference proteome</keyword>
<dbReference type="Proteomes" id="UP000222542">
    <property type="component" value="Unassembled WGS sequence"/>
</dbReference>
<comment type="caution">
    <text evidence="2">The sequence shown here is derived from an EMBL/GenBank/DDBJ whole genome shotgun (WGS) entry which is preliminary data.</text>
</comment>
<feature type="region of interest" description="Disordered" evidence="1">
    <location>
        <begin position="1"/>
        <end position="32"/>
    </location>
</feature>
<dbReference type="AlphaFoldDB" id="A0A2G2ZND6"/>
<evidence type="ECO:0000256" key="1">
    <source>
        <dbReference type="SAM" id="MobiDB-lite"/>
    </source>
</evidence>
<organism evidence="2 3">
    <name type="scientific">Capsicum annuum</name>
    <name type="common">Capsicum pepper</name>
    <dbReference type="NCBI Taxonomy" id="4072"/>
    <lineage>
        <taxon>Eukaryota</taxon>
        <taxon>Viridiplantae</taxon>
        <taxon>Streptophyta</taxon>
        <taxon>Embryophyta</taxon>
        <taxon>Tracheophyta</taxon>
        <taxon>Spermatophyta</taxon>
        <taxon>Magnoliopsida</taxon>
        <taxon>eudicotyledons</taxon>
        <taxon>Gunneridae</taxon>
        <taxon>Pentapetalae</taxon>
        <taxon>asterids</taxon>
        <taxon>lamiids</taxon>
        <taxon>Solanales</taxon>
        <taxon>Solanaceae</taxon>
        <taxon>Solanoideae</taxon>
        <taxon>Capsiceae</taxon>
        <taxon>Capsicum</taxon>
    </lineage>
</organism>
<dbReference type="STRING" id="4072.A0A2G2ZND6"/>
<protein>
    <submittedName>
        <fullName evidence="2">Uncharacterized protein</fullName>
    </submittedName>
</protein>
<evidence type="ECO:0000313" key="2">
    <source>
        <dbReference type="EMBL" id="PHT83455.1"/>
    </source>
</evidence>
<sequence>MAESSVLLPASRDAKASAIKEAPSRKTSKGRELSNDTNFLSSLLILETFEEVLLMVKNDLLELVSFGSDEKYSFGSDATDFRLAIVRLVSILIFTIHNVIMRSDNPQTLVYGITLGKVVFKENIRWICLCYIQQHNMSFN</sequence>
<gene>
    <name evidence="2" type="ORF">T459_11898</name>
</gene>
<reference evidence="2 3" key="2">
    <citation type="journal article" date="2017" name="Genome Biol.">
        <title>New reference genome sequences of hot pepper reveal the massive evolution of plant disease-resistance genes by retroduplication.</title>
        <authorList>
            <person name="Kim S."/>
            <person name="Park J."/>
            <person name="Yeom S.I."/>
            <person name="Kim Y.M."/>
            <person name="Seo E."/>
            <person name="Kim K.T."/>
            <person name="Kim M.S."/>
            <person name="Lee J.M."/>
            <person name="Cheong K."/>
            <person name="Shin H.S."/>
            <person name="Kim S.B."/>
            <person name="Han K."/>
            <person name="Lee J."/>
            <person name="Park M."/>
            <person name="Lee H.A."/>
            <person name="Lee H.Y."/>
            <person name="Lee Y."/>
            <person name="Oh S."/>
            <person name="Lee J.H."/>
            <person name="Choi E."/>
            <person name="Choi E."/>
            <person name="Lee S.E."/>
            <person name="Jeon J."/>
            <person name="Kim H."/>
            <person name="Choi G."/>
            <person name="Song H."/>
            <person name="Lee J."/>
            <person name="Lee S.C."/>
            <person name="Kwon J.K."/>
            <person name="Lee H.Y."/>
            <person name="Koo N."/>
            <person name="Hong Y."/>
            <person name="Kim R.W."/>
            <person name="Kang W.H."/>
            <person name="Huh J.H."/>
            <person name="Kang B.C."/>
            <person name="Yang T.J."/>
            <person name="Lee Y.H."/>
            <person name="Bennetzen J.L."/>
            <person name="Choi D."/>
        </authorList>
    </citation>
    <scope>NUCLEOTIDE SEQUENCE [LARGE SCALE GENOMIC DNA]</scope>
    <source>
        <strain evidence="3">cv. CM334</strain>
    </source>
</reference>